<dbReference type="PANTHER" id="PTHR23345">
    <property type="entry name" value="VITELLOGENIN-RELATED"/>
    <property type="match status" value="1"/>
</dbReference>
<feature type="non-terminal residue" evidence="5">
    <location>
        <position position="1"/>
    </location>
</feature>
<evidence type="ECO:0000313" key="6">
    <source>
        <dbReference type="Proteomes" id="UP001529510"/>
    </source>
</evidence>
<dbReference type="GO" id="GO:0045735">
    <property type="term" value="F:nutrient reservoir activity"/>
    <property type="evidence" value="ECO:0007669"/>
    <property type="project" value="UniProtKB-KW"/>
</dbReference>
<dbReference type="Gene3D" id="2.30.230.10">
    <property type="entry name" value="Lipovitellin, beta-sheet shell regions, chain A"/>
    <property type="match status" value="1"/>
</dbReference>
<protein>
    <recommendedName>
        <fullName evidence="4">Vitellogenin domain-containing protein</fullName>
    </recommendedName>
</protein>
<dbReference type="InterPro" id="IPR015819">
    <property type="entry name" value="Lipid_transp_b-sht_shell"/>
</dbReference>
<proteinExistence type="predicted"/>
<dbReference type="Pfam" id="PF01347">
    <property type="entry name" value="Vitellogenin_N"/>
    <property type="match status" value="1"/>
</dbReference>
<accession>A0ABD0NI72</accession>
<evidence type="ECO:0000259" key="4">
    <source>
        <dbReference type="Pfam" id="PF01347"/>
    </source>
</evidence>
<organism evidence="5 6">
    <name type="scientific">Cirrhinus mrigala</name>
    <name type="common">Mrigala</name>
    <dbReference type="NCBI Taxonomy" id="683832"/>
    <lineage>
        <taxon>Eukaryota</taxon>
        <taxon>Metazoa</taxon>
        <taxon>Chordata</taxon>
        <taxon>Craniata</taxon>
        <taxon>Vertebrata</taxon>
        <taxon>Euteleostomi</taxon>
        <taxon>Actinopterygii</taxon>
        <taxon>Neopterygii</taxon>
        <taxon>Teleostei</taxon>
        <taxon>Ostariophysi</taxon>
        <taxon>Cypriniformes</taxon>
        <taxon>Cyprinidae</taxon>
        <taxon>Labeoninae</taxon>
        <taxon>Labeonini</taxon>
        <taxon>Cirrhinus</taxon>
    </lineage>
</organism>
<keyword evidence="1" id="KW-0732">Signal</keyword>
<dbReference type="PANTHER" id="PTHR23345:SF9">
    <property type="entry name" value="VITELLOGENIN-RELATED"/>
    <property type="match status" value="1"/>
</dbReference>
<sequence length="84" mass="9283">LMDPLLHEYAGIWPKDPFVPATKLTAALAAQLQIPIKFEYANGVVGKVFAPAGVSPTVMNLHRGILNILQLNLKKTQNIYELQE</sequence>
<keyword evidence="3" id="KW-0325">Glycoprotein</keyword>
<dbReference type="AlphaFoldDB" id="A0ABD0NI72"/>
<keyword evidence="2" id="KW-0758">Storage protein</keyword>
<name>A0ABD0NI72_CIRMR</name>
<evidence type="ECO:0000256" key="3">
    <source>
        <dbReference type="ARBA" id="ARBA00023180"/>
    </source>
</evidence>
<dbReference type="InterPro" id="IPR001747">
    <property type="entry name" value="Vitellogenin_N"/>
</dbReference>
<dbReference type="InterPro" id="IPR015816">
    <property type="entry name" value="Vitellinogen_b-sht_N"/>
</dbReference>
<keyword evidence="6" id="KW-1185">Reference proteome</keyword>
<dbReference type="InterPro" id="IPR050733">
    <property type="entry name" value="Vitellogenin/Apolipophorin"/>
</dbReference>
<evidence type="ECO:0000256" key="2">
    <source>
        <dbReference type="ARBA" id="ARBA00022761"/>
    </source>
</evidence>
<dbReference type="EMBL" id="JAMKFB020000022">
    <property type="protein sequence ID" value="KAL0160023.1"/>
    <property type="molecule type" value="Genomic_DNA"/>
</dbReference>
<feature type="non-terminal residue" evidence="5">
    <location>
        <position position="84"/>
    </location>
</feature>
<comment type="caution">
    <text evidence="5">The sequence shown here is derived from an EMBL/GenBank/DDBJ whole genome shotgun (WGS) entry which is preliminary data.</text>
</comment>
<dbReference type="Proteomes" id="UP001529510">
    <property type="component" value="Unassembled WGS sequence"/>
</dbReference>
<evidence type="ECO:0000313" key="5">
    <source>
        <dbReference type="EMBL" id="KAL0160023.1"/>
    </source>
</evidence>
<evidence type="ECO:0000256" key="1">
    <source>
        <dbReference type="ARBA" id="ARBA00022729"/>
    </source>
</evidence>
<reference evidence="5 6" key="1">
    <citation type="submission" date="2024-05" db="EMBL/GenBank/DDBJ databases">
        <title>Genome sequencing and assembly of Indian major carp, Cirrhinus mrigala (Hamilton, 1822).</title>
        <authorList>
            <person name="Mohindra V."/>
            <person name="Chowdhury L.M."/>
            <person name="Lal K."/>
            <person name="Jena J.K."/>
        </authorList>
    </citation>
    <scope>NUCLEOTIDE SEQUENCE [LARGE SCALE GENOMIC DNA]</scope>
    <source>
        <strain evidence="5">CM1030</strain>
        <tissue evidence="5">Blood</tissue>
    </source>
</reference>
<feature type="domain" description="Vitellogenin" evidence="4">
    <location>
        <begin position="2"/>
        <end position="84"/>
    </location>
</feature>
<dbReference type="SUPFAM" id="SSF56968">
    <property type="entry name" value="Lipovitellin-phosvitin complex, beta-sheet shell regions"/>
    <property type="match status" value="1"/>
</dbReference>
<gene>
    <name evidence="5" type="ORF">M9458_043748</name>
</gene>